<proteinExistence type="predicted"/>
<reference evidence="7 8" key="1">
    <citation type="submission" date="2021-06" db="EMBL/GenBank/DDBJ databases">
        <authorList>
            <person name="Palmer J.M."/>
        </authorList>
    </citation>
    <scope>NUCLEOTIDE SEQUENCE [LARGE SCALE GENOMIC DNA]</scope>
    <source>
        <strain evidence="7 8">XC_2019</strain>
        <tissue evidence="7">Muscle</tissue>
    </source>
</reference>
<dbReference type="PANTHER" id="PTHR11616:SF109">
    <property type="entry name" value="INACTIVE SODIUM-DEPENDENT NEUTRAL AMINO ACID TRANSPORTER B(0)AT3"/>
    <property type="match status" value="1"/>
</dbReference>
<evidence type="ECO:0000256" key="6">
    <source>
        <dbReference type="SAM" id="Phobius"/>
    </source>
</evidence>
<dbReference type="PROSITE" id="PS50267">
    <property type="entry name" value="NA_NEUROTRAN_SYMP_3"/>
    <property type="match status" value="1"/>
</dbReference>
<dbReference type="Proteomes" id="UP001434883">
    <property type="component" value="Unassembled WGS sequence"/>
</dbReference>
<keyword evidence="3 6" id="KW-0812">Transmembrane</keyword>
<keyword evidence="4 6" id="KW-1133">Transmembrane helix</keyword>
<feature type="transmembrane region" description="Helical" evidence="6">
    <location>
        <begin position="210"/>
        <end position="235"/>
    </location>
</feature>
<protein>
    <submittedName>
        <fullName evidence="7">Uncharacterized protein</fullName>
    </submittedName>
</protein>
<dbReference type="InterPro" id="IPR037272">
    <property type="entry name" value="SNS_sf"/>
</dbReference>
<dbReference type="Pfam" id="PF00209">
    <property type="entry name" value="SNF"/>
    <property type="match status" value="1"/>
</dbReference>
<comment type="subcellular location">
    <subcellularLocation>
        <location evidence="1">Membrane</location>
        <topology evidence="1">Multi-pass membrane protein</topology>
    </subcellularLocation>
</comment>
<sequence length="268" mass="30532">VVVCCVPVAYNTECEKSTPVNYFWYRETLNITPDIESSGSLQWWMVLCLATAWSVIYICSIKGIESFGKAVYVTATFPYLVLTIFLIRGLTLPGATDGLVYLFTPDWEILKNPQVWLDAATQIFFSLSVAFGGLISFSSYNAERNILTLTNHFDISDQNITLENYDKWFNYLNLTHPGDMSTLPLKVCDLQNFLDQELFPETEMKPYPDWVFGIIVLLIVMPVISIPLVGLYNLIRCGIKKSSVKASPNPYNNEAFEIETEEQRKQRV</sequence>
<evidence type="ECO:0000256" key="4">
    <source>
        <dbReference type="ARBA" id="ARBA00022989"/>
    </source>
</evidence>
<organism evidence="7 8">
    <name type="scientific">Xenoophorus captivus</name>
    <dbReference type="NCBI Taxonomy" id="1517983"/>
    <lineage>
        <taxon>Eukaryota</taxon>
        <taxon>Metazoa</taxon>
        <taxon>Chordata</taxon>
        <taxon>Craniata</taxon>
        <taxon>Vertebrata</taxon>
        <taxon>Euteleostomi</taxon>
        <taxon>Actinopterygii</taxon>
        <taxon>Neopterygii</taxon>
        <taxon>Teleostei</taxon>
        <taxon>Neoteleostei</taxon>
        <taxon>Acanthomorphata</taxon>
        <taxon>Ovalentaria</taxon>
        <taxon>Atherinomorphae</taxon>
        <taxon>Cyprinodontiformes</taxon>
        <taxon>Goodeidae</taxon>
        <taxon>Xenoophorus</taxon>
    </lineage>
</organism>
<evidence type="ECO:0000256" key="1">
    <source>
        <dbReference type="ARBA" id="ARBA00004141"/>
    </source>
</evidence>
<gene>
    <name evidence="7" type="ORF">XENOCAPTIV_015618</name>
</gene>
<evidence type="ECO:0000256" key="2">
    <source>
        <dbReference type="ARBA" id="ARBA00022448"/>
    </source>
</evidence>
<feature type="transmembrane region" description="Helical" evidence="6">
    <location>
        <begin position="41"/>
        <end position="59"/>
    </location>
</feature>
<name>A0ABV0QB58_9TELE</name>
<dbReference type="EMBL" id="JAHRIN010003232">
    <property type="protein sequence ID" value="MEQ2192696.1"/>
    <property type="molecule type" value="Genomic_DNA"/>
</dbReference>
<evidence type="ECO:0000313" key="8">
    <source>
        <dbReference type="Proteomes" id="UP001434883"/>
    </source>
</evidence>
<dbReference type="SUPFAM" id="SSF161070">
    <property type="entry name" value="SNF-like"/>
    <property type="match status" value="1"/>
</dbReference>
<keyword evidence="5 6" id="KW-0472">Membrane</keyword>
<evidence type="ECO:0000313" key="7">
    <source>
        <dbReference type="EMBL" id="MEQ2192696.1"/>
    </source>
</evidence>
<feature type="transmembrane region" description="Helical" evidence="6">
    <location>
        <begin position="71"/>
        <end position="95"/>
    </location>
</feature>
<evidence type="ECO:0000256" key="3">
    <source>
        <dbReference type="ARBA" id="ARBA00022692"/>
    </source>
</evidence>
<evidence type="ECO:0000256" key="5">
    <source>
        <dbReference type="ARBA" id="ARBA00023136"/>
    </source>
</evidence>
<keyword evidence="8" id="KW-1185">Reference proteome</keyword>
<dbReference type="PANTHER" id="PTHR11616">
    <property type="entry name" value="SODIUM/CHLORIDE DEPENDENT TRANSPORTER"/>
    <property type="match status" value="1"/>
</dbReference>
<feature type="non-terminal residue" evidence="7">
    <location>
        <position position="1"/>
    </location>
</feature>
<accession>A0ABV0QB58</accession>
<dbReference type="InterPro" id="IPR000175">
    <property type="entry name" value="Na/ntran_symport"/>
</dbReference>
<comment type="caution">
    <text evidence="7">The sequence shown here is derived from an EMBL/GenBank/DDBJ whole genome shotgun (WGS) entry which is preliminary data.</text>
</comment>
<keyword evidence="2" id="KW-0813">Transport</keyword>